<dbReference type="InterPro" id="IPR035979">
    <property type="entry name" value="RBD_domain_sf"/>
</dbReference>
<dbReference type="Proteomes" id="UP000639338">
    <property type="component" value="Unassembled WGS sequence"/>
</dbReference>
<keyword evidence="1" id="KW-0472">Membrane</keyword>
<evidence type="ECO:0000313" key="2">
    <source>
        <dbReference type="EMBL" id="KAF7992324.1"/>
    </source>
</evidence>
<name>A0A835CPX0_APHGI</name>
<evidence type="ECO:0000256" key="1">
    <source>
        <dbReference type="SAM" id="Phobius"/>
    </source>
</evidence>
<feature type="transmembrane region" description="Helical" evidence="1">
    <location>
        <begin position="92"/>
        <end position="113"/>
    </location>
</feature>
<sequence>MDNFIQRFHGRTIEVTPLDDFVTTKLIEDYFSQYGAIEKVKFQDDCAVVTFQNRFRVDNLLAINDRFEYSWGKHTYYWNIKRQTFFNYIRTYQAIILTNIIFSLLLIYNVCIISKKFKTPQWIKYFLIYIIDYQFDFIVIDFIISLTFGLNCALKYQKFIKPYMYVVFIILLKLISADITLVEYFGITIFVILLAFVFKYTDDEERMKNIYWGFVRSITRKINVFSLGILYDNDNRQNEKIERHKIIRNGEWIIEVKKLYLSRGFVINGIMMYVQFTLAKKYFVEYEIMEGIIIIHTAFSFQLGSFENYGFTLKNILLIAFTLFFPFAKEYSCKTIKLQLITIVEIGLCRMFF</sequence>
<evidence type="ECO:0000313" key="3">
    <source>
        <dbReference type="Proteomes" id="UP000639338"/>
    </source>
</evidence>
<feature type="transmembrane region" description="Helical" evidence="1">
    <location>
        <begin position="165"/>
        <end position="198"/>
    </location>
</feature>
<reference evidence="2 3" key="1">
    <citation type="submission" date="2020-08" db="EMBL/GenBank/DDBJ databases">
        <title>Aphidius gifuensis genome sequencing and assembly.</title>
        <authorList>
            <person name="Du Z."/>
        </authorList>
    </citation>
    <scope>NUCLEOTIDE SEQUENCE [LARGE SCALE GENOMIC DNA]</scope>
    <source>
        <strain evidence="2">YNYX2018</strain>
        <tissue evidence="2">Adults</tissue>
    </source>
</reference>
<feature type="transmembrane region" description="Helical" evidence="1">
    <location>
        <begin position="125"/>
        <end position="145"/>
    </location>
</feature>
<protein>
    <submittedName>
        <fullName evidence="2">Uncharacterized protein</fullName>
    </submittedName>
</protein>
<proteinExistence type="predicted"/>
<dbReference type="EMBL" id="JACMRX010000003">
    <property type="protein sequence ID" value="KAF7992324.1"/>
    <property type="molecule type" value="Genomic_DNA"/>
</dbReference>
<gene>
    <name evidence="2" type="ORF">HCN44_001649</name>
</gene>
<keyword evidence="3" id="KW-1185">Reference proteome</keyword>
<dbReference type="GO" id="GO:0003676">
    <property type="term" value="F:nucleic acid binding"/>
    <property type="evidence" value="ECO:0007669"/>
    <property type="project" value="InterPro"/>
</dbReference>
<comment type="caution">
    <text evidence="2">The sequence shown here is derived from an EMBL/GenBank/DDBJ whole genome shotgun (WGS) entry which is preliminary data.</text>
</comment>
<dbReference type="InterPro" id="IPR012677">
    <property type="entry name" value="Nucleotide-bd_a/b_plait_sf"/>
</dbReference>
<dbReference type="SUPFAM" id="SSF54928">
    <property type="entry name" value="RNA-binding domain, RBD"/>
    <property type="match status" value="1"/>
</dbReference>
<keyword evidence="1" id="KW-1133">Transmembrane helix</keyword>
<organism evidence="2 3">
    <name type="scientific">Aphidius gifuensis</name>
    <name type="common">Parasitoid wasp</name>
    <dbReference type="NCBI Taxonomy" id="684658"/>
    <lineage>
        <taxon>Eukaryota</taxon>
        <taxon>Metazoa</taxon>
        <taxon>Ecdysozoa</taxon>
        <taxon>Arthropoda</taxon>
        <taxon>Hexapoda</taxon>
        <taxon>Insecta</taxon>
        <taxon>Pterygota</taxon>
        <taxon>Neoptera</taxon>
        <taxon>Endopterygota</taxon>
        <taxon>Hymenoptera</taxon>
        <taxon>Apocrita</taxon>
        <taxon>Ichneumonoidea</taxon>
        <taxon>Braconidae</taxon>
        <taxon>Aphidiinae</taxon>
        <taxon>Aphidius</taxon>
    </lineage>
</organism>
<accession>A0A835CPX0</accession>
<dbReference type="AlphaFoldDB" id="A0A835CPX0"/>
<dbReference type="Gene3D" id="3.30.70.330">
    <property type="match status" value="1"/>
</dbReference>
<feature type="transmembrane region" description="Helical" evidence="1">
    <location>
        <begin position="309"/>
        <end position="328"/>
    </location>
</feature>
<keyword evidence="1" id="KW-0812">Transmembrane</keyword>